<proteinExistence type="predicted"/>
<protein>
    <submittedName>
        <fullName evidence="2">Uncharacterized protein</fullName>
    </submittedName>
</protein>
<keyword evidence="3" id="KW-1185">Reference proteome</keyword>
<dbReference type="AlphaFoldDB" id="A0A4Q9M4U5"/>
<sequence>MFIKVAISSDIWSHLYQHQINGLNLTENSDESYSARIPDSSTYTTRTRYLHSFTNQYKASNRFSPYNILPSLHTLSRYRNYHYPCCTFPPFDFPSHSYTINSSHGFASTKYQQDTLRRDFNSVPYSTFQTSNSEIKGNENSTNQDLHIDNTDSANINDVVESITDKNTELKTSREDIVSNNAENSIIEERNLDLRVYMNNTRYSDNFQGSDSDPLLQNSSEGQAIISNAETTATCVNTNATQNISVMNPSAEPSEKEWNNMIAKTVKYVASADHSELLWRVKLEDRNKMIVENYKTYIREFSMTLFKKTSMKTLDKLKLMQCEYENILKLLIGSETWNLPQRNGMLANILSDNKTNLLNCESLIDTKETQIPLDLIIWNMNIILQNFFNKEKTPISQTESSFLNLTYSAHELEHMFADAIKVIEKCDTEITEVYKICCAFVDYEKKLFGDMSKHEIVASLKIPTIAETFSKLKRCMELNKVYEISVFIELHTKDPIRFLKQHYLVSTVFLLNALLIYLNEIDYRELYVHSDKKNYMHKRSEMSKKAFYIGQLFERLQRNIEGNDLKADFYGVLNCFRYHFKANTRQGNRNTLLLVQIPTLIAMVVDKSFCFTEKHFKELASFILYSIKNKDCGCSEFYNDKFEYFLEKNLSSFGSIYKHVKSFVKDYKGVARRNSKIIKMSWAFQNILKNLSVECEKQLNKNIQLKRLYILQLYWISTFQYKCLAFYANHDNFCMMVSNIHRRIELYYD</sequence>
<reference evidence="2 3" key="1">
    <citation type="submission" date="2017-12" db="EMBL/GenBank/DDBJ databases">
        <authorList>
            <person name="Pombert J.-F."/>
            <person name="Haag K.L."/>
            <person name="Ebert D."/>
        </authorList>
    </citation>
    <scope>NUCLEOTIDE SEQUENCE [LARGE SCALE GENOMIC DNA]</scope>
    <source>
        <strain evidence="2">IL-G-3</strain>
    </source>
</reference>
<feature type="region of interest" description="Disordered" evidence="1">
    <location>
        <begin position="131"/>
        <end position="150"/>
    </location>
</feature>
<accession>A0A4Q9M4U5</accession>
<name>A0A4Q9M4U5_9MICR</name>
<evidence type="ECO:0000313" key="2">
    <source>
        <dbReference type="EMBL" id="TBU20782.1"/>
    </source>
</evidence>
<comment type="caution">
    <text evidence="2">The sequence shown here is derived from an EMBL/GenBank/DDBJ whole genome shotgun (WGS) entry which is preliminary data.</text>
</comment>
<evidence type="ECO:0000256" key="1">
    <source>
        <dbReference type="SAM" id="MobiDB-lite"/>
    </source>
</evidence>
<organism evidence="2 3">
    <name type="scientific">Hamiltosporidium tvaerminnensis</name>
    <dbReference type="NCBI Taxonomy" id="1176355"/>
    <lineage>
        <taxon>Eukaryota</taxon>
        <taxon>Fungi</taxon>
        <taxon>Fungi incertae sedis</taxon>
        <taxon>Microsporidia</taxon>
        <taxon>Dubosqiidae</taxon>
        <taxon>Hamiltosporidium</taxon>
    </lineage>
</organism>
<gene>
    <name evidence="2" type="ORF">CWI38_0022p0020</name>
</gene>
<dbReference type="VEuPathDB" id="MicrosporidiaDB:CWI38_0022p0020"/>
<dbReference type="EMBL" id="PITK01000022">
    <property type="protein sequence ID" value="TBU20782.1"/>
    <property type="molecule type" value="Genomic_DNA"/>
</dbReference>
<evidence type="ECO:0000313" key="3">
    <source>
        <dbReference type="Proteomes" id="UP000292282"/>
    </source>
</evidence>
<dbReference type="Proteomes" id="UP000292282">
    <property type="component" value="Unassembled WGS sequence"/>
</dbReference>